<name>A0AAD7SBW0_9TELE</name>
<sequence>MPEEFHQRAELPLQSRQEVPIFQPHQRAPAAPAVALGPAAAFDLAWLAVGVSGSGDRPVEPGFWTKKQKEDLTTLGDRAHQETWGHT</sequence>
<gene>
    <name evidence="2" type="ORF">AAFF_G00408340</name>
</gene>
<feature type="region of interest" description="Disordered" evidence="1">
    <location>
        <begin position="68"/>
        <end position="87"/>
    </location>
</feature>
<evidence type="ECO:0000256" key="1">
    <source>
        <dbReference type="SAM" id="MobiDB-lite"/>
    </source>
</evidence>
<evidence type="ECO:0000313" key="2">
    <source>
        <dbReference type="EMBL" id="KAJ8399729.1"/>
    </source>
</evidence>
<reference evidence="2" key="1">
    <citation type="journal article" date="2023" name="Science">
        <title>Genome structures resolve the early diversification of teleost fishes.</title>
        <authorList>
            <person name="Parey E."/>
            <person name="Louis A."/>
            <person name="Montfort J."/>
            <person name="Bouchez O."/>
            <person name="Roques C."/>
            <person name="Iampietro C."/>
            <person name="Lluch J."/>
            <person name="Castinel A."/>
            <person name="Donnadieu C."/>
            <person name="Desvignes T."/>
            <person name="Floi Bucao C."/>
            <person name="Jouanno E."/>
            <person name="Wen M."/>
            <person name="Mejri S."/>
            <person name="Dirks R."/>
            <person name="Jansen H."/>
            <person name="Henkel C."/>
            <person name="Chen W.J."/>
            <person name="Zahm M."/>
            <person name="Cabau C."/>
            <person name="Klopp C."/>
            <person name="Thompson A.W."/>
            <person name="Robinson-Rechavi M."/>
            <person name="Braasch I."/>
            <person name="Lecointre G."/>
            <person name="Bobe J."/>
            <person name="Postlethwait J.H."/>
            <person name="Berthelot C."/>
            <person name="Roest Crollius H."/>
            <person name="Guiguen Y."/>
        </authorList>
    </citation>
    <scope>NUCLEOTIDE SEQUENCE</scope>
    <source>
        <strain evidence="2">NC1722</strain>
    </source>
</reference>
<dbReference type="Proteomes" id="UP001221898">
    <property type="component" value="Unassembled WGS sequence"/>
</dbReference>
<organism evidence="2 3">
    <name type="scientific">Aldrovandia affinis</name>
    <dbReference type="NCBI Taxonomy" id="143900"/>
    <lineage>
        <taxon>Eukaryota</taxon>
        <taxon>Metazoa</taxon>
        <taxon>Chordata</taxon>
        <taxon>Craniata</taxon>
        <taxon>Vertebrata</taxon>
        <taxon>Euteleostomi</taxon>
        <taxon>Actinopterygii</taxon>
        <taxon>Neopterygii</taxon>
        <taxon>Teleostei</taxon>
        <taxon>Notacanthiformes</taxon>
        <taxon>Halosauridae</taxon>
        <taxon>Aldrovandia</taxon>
    </lineage>
</organism>
<keyword evidence="3" id="KW-1185">Reference proteome</keyword>
<proteinExistence type="predicted"/>
<comment type="caution">
    <text evidence="2">The sequence shown here is derived from an EMBL/GenBank/DDBJ whole genome shotgun (WGS) entry which is preliminary data.</text>
</comment>
<dbReference type="EMBL" id="JAINUG010000081">
    <property type="protein sequence ID" value="KAJ8399729.1"/>
    <property type="molecule type" value="Genomic_DNA"/>
</dbReference>
<evidence type="ECO:0000313" key="3">
    <source>
        <dbReference type="Proteomes" id="UP001221898"/>
    </source>
</evidence>
<accession>A0AAD7SBW0</accession>
<dbReference type="AlphaFoldDB" id="A0AAD7SBW0"/>
<protein>
    <submittedName>
        <fullName evidence="2">Uncharacterized protein</fullName>
    </submittedName>
</protein>